<dbReference type="GO" id="GO:0003700">
    <property type="term" value="F:DNA-binding transcription factor activity"/>
    <property type="evidence" value="ECO:0007669"/>
    <property type="project" value="TreeGrafter"/>
</dbReference>
<organism evidence="11 12">
    <name type="scientific">Folsomia candida</name>
    <name type="common">Springtail</name>
    <dbReference type="NCBI Taxonomy" id="158441"/>
    <lineage>
        <taxon>Eukaryota</taxon>
        <taxon>Metazoa</taxon>
        <taxon>Ecdysozoa</taxon>
        <taxon>Arthropoda</taxon>
        <taxon>Hexapoda</taxon>
        <taxon>Collembola</taxon>
        <taxon>Entomobryomorpha</taxon>
        <taxon>Isotomoidea</taxon>
        <taxon>Isotomidae</taxon>
        <taxon>Proisotominae</taxon>
        <taxon>Folsomia</taxon>
    </lineage>
</organism>
<feature type="domain" description="C2H2-type" evidence="10">
    <location>
        <begin position="467"/>
        <end position="495"/>
    </location>
</feature>
<feature type="domain" description="C2H2-type" evidence="10">
    <location>
        <begin position="356"/>
        <end position="383"/>
    </location>
</feature>
<feature type="region of interest" description="Disordered" evidence="9">
    <location>
        <begin position="209"/>
        <end position="284"/>
    </location>
</feature>
<dbReference type="AlphaFoldDB" id="A0A226F214"/>
<evidence type="ECO:0000256" key="9">
    <source>
        <dbReference type="SAM" id="MobiDB-lite"/>
    </source>
</evidence>
<evidence type="ECO:0000313" key="12">
    <source>
        <dbReference type="Proteomes" id="UP000198287"/>
    </source>
</evidence>
<dbReference type="EMBL" id="LNIX01000001">
    <property type="protein sequence ID" value="OXA63454.1"/>
    <property type="molecule type" value="Genomic_DNA"/>
</dbReference>
<evidence type="ECO:0000256" key="3">
    <source>
        <dbReference type="ARBA" id="ARBA00022737"/>
    </source>
</evidence>
<proteinExistence type="predicted"/>
<dbReference type="InterPro" id="IPR036236">
    <property type="entry name" value="Znf_C2H2_sf"/>
</dbReference>
<dbReference type="InterPro" id="IPR013087">
    <property type="entry name" value="Znf_C2H2_type"/>
</dbReference>
<evidence type="ECO:0000256" key="6">
    <source>
        <dbReference type="ARBA" id="ARBA00023242"/>
    </source>
</evidence>
<evidence type="ECO:0000256" key="2">
    <source>
        <dbReference type="ARBA" id="ARBA00022723"/>
    </source>
</evidence>
<keyword evidence="2" id="KW-0479">Metal-binding</keyword>
<comment type="subcellular location">
    <subcellularLocation>
        <location evidence="1">Nucleus</location>
    </subcellularLocation>
</comment>
<dbReference type="SUPFAM" id="SSF57667">
    <property type="entry name" value="beta-beta-alpha zinc fingers"/>
    <property type="match status" value="5"/>
</dbReference>
<feature type="coiled-coil region" evidence="8">
    <location>
        <begin position="68"/>
        <end position="95"/>
    </location>
</feature>
<comment type="caution">
    <text evidence="11">The sequence shown here is derived from an EMBL/GenBank/DDBJ whole genome shotgun (WGS) entry which is preliminary data.</text>
</comment>
<feature type="compositionally biased region" description="Basic residues" evidence="9">
    <location>
        <begin position="209"/>
        <end position="220"/>
    </location>
</feature>
<dbReference type="Gene3D" id="3.30.160.60">
    <property type="entry name" value="Classic Zinc Finger"/>
    <property type="match status" value="9"/>
</dbReference>
<evidence type="ECO:0000256" key="8">
    <source>
        <dbReference type="SAM" id="Coils"/>
    </source>
</evidence>
<protein>
    <submittedName>
        <fullName evidence="11">Zinc finger protein 77</fullName>
    </submittedName>
</protein>
<accession>A0A226F214</accession>
<dbReference type="Proteomes" id="UP000198287">
    <property type="component" value="Unassembled WGS sequence"/>
</dbReference>
<feature type="domain" description="C2H2-type" evidence="10">
    <location>
        <begin position="549"/>
        <end position="577"/>
    </location>
</feature>
<keyword evidence="6" id="KW-0539">Nucleus</keyword>
<evidence type="ECO:0000256" key="1">
    <source>
        <dbReference type="ARBA" id="ARBA00004123"/>
    </source>
</evidence>
<dbReference type="PROSITE" id="PS50157">
    <property type="entry name" value="ZINC_FINGER_C2H2_2"/>
    <property type="match status" value="10"/>
</dbReference>
<dbReference type="OrthoDB" id="4748970at2759"/>
<dbReference type="FunFam" id="3.30.160.60:FF:000100">
    <property type="entry name" value="Zinc finger 45-like"/>
    <property type="match status" value="1"/>
</dbReference>
<dbReference type="PANTHER" id="PTHR24390:SF237">
    <property type="entry name" value="FI23536P1-RELATED"/>
    <property type="match status" value="1"/>
</dbReference>
<feature type="domain" description="C2H2-type" evidence="10">
    <location>
        <begin position="582"/>
        <end position="610"/>
    </location>
</feature>
<dbReference type="OMA" id="CNDNEHG"/>
<feature type="domain" description="C2H2-type" evidence="10">
    <location>
        <begin position="382"/>
        <end position="409"/>
    </location>
</feature>
<keyword evidence="12" id="KW-1185">Reference proteome</keyword>
<evidence type="ECO:0000256" key="7">
    <source>
        <dbReference type="PROSITE-ProRule" id="PRU00042"/>
    </source>
</evidence>
<dbReference type="GO" id="GO:0008270">
    <property type="term" value="F:zinc ion binding"/>
    <property type="evidence" value="ECO:0007669"/>
    <property type="project" value="UniProtKB-KW"/>
</dbReference>
<dbReference type="Pfam" id="PF00096">
    <property type="entry name" value="zf-C2H2"/>
    <property type="match status" value="4"/>
</dbReference>
<evidence type="ECO:0000256" key="4">
    <source>
        <dbReference type="ARBA" id="ARBA00022771"/>
    </source>
</evidence>
<dbReference type="PANTHER" id="PTHR24390">
    <property type="entry name" value="ZINC FINGER PROTEIN"/>
    <property type="match status" value="1"/>
</dbReference>
<dbReference type="FunFam" id="3.30.160.60:FF:000446">
    <property type="entry name" value="Zinc finger protein"/>
    <property type="match status" value="1"/>
</dbReference>
<evidence type="ECO:0000313" key="11">
    <source>
        <dbReference type="EMBL" id="OXA63454.1"/>
    </source>
</evidence>
<feature type="domain" description="C2H2-type" evidence="10">
    <location>
        <begin position="296"/>
        <end position="324"/>
    </location>
</feature>
<keyword evidence="3" id="KW-0677">Repeat</keyword>
<feature type="domain" description="C2H2-type" evidence="10">
    <location>
        <begin position="410"/>
        <end position="438"/>
    </location>
</feature>
<dbReference type="SMART" id="SM00355">
    <property type="entry name" value="ZnF_C2H2"/>
    <property type="match status" value="12"/>
</dbReference>
<feature type="region of interest" description="Disordered" evidence="9">
    <location>
        <begin position="156"/>
        <end position="192"/>
    </location>
</feature>
<keyword evidence="4 7" id="KW-0863">Zinc-finger</keyword>
<gene>
    <name evidence="11" type="ORF">Fcan01_01031</name>
</gene>
<dbReference type="PROSITE" id="PS00028">
    <property type="entry name" value="ZINC_FINGER_C2H2_1"/>
    <property type="match status" value="9"/>
</dbReference>
<evidence type="ECO:0000259" key="10">
    <source>
        <dbReference type="PROSITE" id="PS50157"/>
    </source>
</evidence>
<reference evidence="11 12" key="1">
    <citation type="submission" date="2015-12" db="EMBL/GenBank/DDBJ databases">
        <title>The genome of Folsomia candida.</title>
        <authorList>
            <person name="Faddeeva A."/>
            <person name="Derks M.F."/>
            <person name="Anvar Y."/>
            <person name="Smit S."/>
            <person name="Van Straalen N."/>
            <person name="Roelofs D."/>
        </authorList>
    </citation>
    <scope>NUCLEOTIDE SEQUENCE [LARGE SCALE GENOMIC DNA]</scope>
    <source>
        <strain evidence="11 12">VU population</strain>
        <tissue evidence="11">Whole body</tissue>
    </source>
</reference>
<feature type="compositionally biased region" description="Basic and acidic residues" evidence="9">
    <location>
        <begin position="257"/>
        <end position="266"/>
    </location>
</feature>
<feature type="region of interest" description="Disordered" evidence="9">
    <location>
        <begin position="638"/>
        <end position="669"/>
    </location>
</feature>
<dbReference type="GO" id="GO:0005634">
    <property type="term" value="C:nucleus"/>
    <property type="evidence" value="ECO:0007669"/>
    <property type="project" value="UniProtKB-SubCell"/>
</dbReference>
<keyword evidence="8" id="KW-0175">Coiled coil</keyword>
<feature type="domain" description="C2H2-type" evidence="10">
    <location>
        <begin position="326"/>
        <end position="353"/>
    </location>
</feature>
<feature type="domain" description="C2H2-type" evidence="10">
    <location>
        <begin position="523"/>
        <end position="545"/>
    </location>
</feature>
<feature type="compositionally biased region" description="Basic and acidic residues" evidence="9">
    <location>
        <begin position="648"/>
        <end position="669"/>
    </location>
</feature>
<keyword evidence="5" id="KW-0862">Zinc</keyword>
<evidence type="ECO:0000256" key="5">
    <source>
        <dbReference type="ARBA" id="ARBA00022833"/>
    </source>
</evidence>
<dbReference type="GO" id="GO:0006357">
    <property type="term" value="P:regulation of transcription by RNA polymerase II"/>
    <property type="evidence" value="ECO:0007669"/>
    <property type="project" value="TreeGrafter"/>
</dbReference>
<sequence length="669" mass="77182">MAQLNCLLCLKGVDKVGDENSADNYLDQTQIIQLFELVVPKDRNSPSHQDLIANCAQENDGFTLCHDCSFATTQVEQIKGKISQLEEEINLKIEQIRRTIIHSSHLKEFSKELDQIRMCFLNCLSSDGGVIQDDFQVKVETEGDYEGMEDYEDKFLPDDKVDLSPPAADDYNGDDNDDPLLTGFSHSSSEDESSFLITPDNLVAKKKKLKYMKKKSRSKMKTTEQKALLKVSKRSKTIKKPNISISDRKTRSSSCRNNEDKPEIKYSTEANESDTEYEKKKKKSLKKPAKRRKFVFPCPICPRKFPVHVRLVKHMLGKHETNEKNYFCSKCGKGFTAEPNLQRHVSLHELDDSKPIICPVCDARFATQQHLDRHALTHERKYQCDFCPQVFHIKTNFDSHVRTHTGERPYKCEQCPEAFIDWASKAKHIVKMHNPPETSECPICLKEFLKRSIESHIELVHEGKKNHSCDECGEKFKYLETLRYHRVKAHNADGLICDTCGATYGTRKAFERHKLDHAMAFQFECDKCGLKFKAQHLLRYHMSVHGQGYICEHCSMTFKLPHHLAQHIKRIHSPDYVAKKPYECSYCKKRYQTKRDMDCHVRQVHTGERPFVCHLCGKGYAVKTTLTLHIKGVHGIDERKRSGQKKSKRDEFSTAKGREQKAETELLTS</sequence>
<dbReference type="GO" id="GO:0000978">
    <property type="term" value="F:RNA polymerase II cis-regulatory region sequence-specific DNA binding"/>
    <property type="evidence" value="ECO:0007669"/>
    <property type="project" value="TreeGrafter"/>
</dbReference>
<feature type="domain" description="C2H2-type" evidence="10">
    <location>
        <begin position="611"/>
        <end position="639"/>
    </location>
</feature>
<name>A0A226F214_FOLCA</name>